<dbReference type="CDD" id="cd07040">
    <property type="entry name" value="HP"/>
    <property type="match status" value="1"/>
</dbReference>
<protein>
    <submittedName>
        <fullName evidence="2">Uncharacterized protein</fullName>
    </submittedName>
</protein>
<evidence type="ECO:0000313" key="2">
    <source>
        <dbReference type="EMBL" id="OGH71086.1"/>
    </source>
</evidence>
<comment type="caution">
    <text evidence="2">The sequence shown here is derived from an EMBL/GenBank/DDBJ whole genome shotgun (WGS) entry which is preliminary data.</text>
</comment>
<dbReference type="STRING" id="1798683.A3C90_00500"/>
<dbReference type="EMBL" id="MFQE01000036">
    <property type="protein sequence ID" value="OGH71086.1"/>
    <property type="molecule type" value="Genomic_DNA"/>
</dbReference>
<dbReference type="InterPro" id="IPR029033">
    <property type="entry name" value="His_PPase_superfam"/>
</dbReference>
<dbReference type="SUPFAM" id="SSF53254">
    <property type="entry name" value="Phosphoglycerate mutase-like"/>
    <property type="match status" value="1"/>
</dbReference>
<dbReference type="Proteomes" id="UP000177457">
    <property type="component" value="Unassembled WGS sequence"/>
</dbReference>
<organism evidence="2 3">
    <name type="scientific">Candidatus Magasanikbacteria bacterium RIFCSPHIGHO2_02_FULL_51_14</name>
    <dbReference type="NCBI Taxonomy" id="1798683"/>
    <lineage>
        <taxon>Bacteria</taxon>
        <taxon>Candidatus Magasanikiibacteriota</taxon>
    </lineage>
</organism>
<reference evidence="2 3" key="1">
    <citation type="journal article" date="2016" name="Nat. Commun.">
        <title>Thousands of microbial genomes shed light on interconnected biogeochemical processes in an aquifer system.</title>
        <authorList>
            <person name="Anantharaman K."/>
            <person name="Brown C.T."/>
            <person name="Hug L.A."/>
            <person name="Sharon I."/>
            <person name="Castelle C.J."/>
            <person name="Probst A.J."/>
            <person name="Thomas B.C."/>
            <person name="Singh A."/>
            <person name="Wilkins M.J."/>
            <person name="Karaoz U."/>
            <person name="Brodie E.L."/>
            <person name="Williams K.H."/>
            <person name="Hubbard S.S."/>
            <person name="Banfield J.F."/>
        </authorList>
    </citation>
    <scope>NUCLEOTIDE SEQUENCE [LARGE SCALE GENOMIC DNA]</scope>
</reference>
<dbReference type="AlphaFoldDB" id="A0A1F6MHG2"/>
<evidence type="ECO:0000256" key="1">
    <source>
        <dbReference type="SAM" id="MobiDB-lite"/>
    </source>
</evidence>
<dbReference type="Gene3D" id="3.40.50.1240">
    <property type="entry name" value="Phosphoglycerate mutase-like"/>
    <property type="match status" value="1"/>
</dbReference>
<feature type="region of interest" description="Disordered" evidence="1">
    <location>
        <begin position="1"/>
        <end position="21"/>
    </location>
</feature>
<sequence length="309" mass="35004">MMKPFRGEAEPAREREAPAPTIRLEIFRHDEKATPTTAGPRIGDEFVRLTPKGREHATEAGKGQLPRPEVAVAYGSTRERAIETAFRHMLAEQADITADMSLEEIRAEVAKHVKVGRKDVMTERLNFNWDGTKEFHDRAYERYLKSKDALTFLVEDSDAVAKEFHDLISTTYSRSAAGVAELVQRYFAILPRWEKIAKKDPAKYQRFNNELQRFLGSHQTVTECFLMKVIEKTKGRDAVQQFIASLPDKNGFGLSEGFTIIIRAEGNVSAAVVRFKNEEWTVTPEVLDEIIHDRDALHEEIAGSGTTQL</sequence>
<evidence type="ECO:0000313" key="3">
    <source>
        <dbReference type="Proteomes" id="UP000177457"/>
    </source>
</evidence>
<name>A0A1F6MHG2_9BACT</name>
<gene>
    <name evidence="2" type="ORF">A3C90_00500</name>
</gene>
<accession>A0A1F6MHG2</accession>
<proteinExistence type="predicted"/>
<feature type="compositionally biased region" description="Basic and acidic residues" evidence="1">
    <location>
        <begin position="1"/>
        <end position="17"/>
    </location>
</feature>